<keyword evidence="1" id="KW-0067">ATP-binding</keyword>
<keyword evidence="1" id="KW-0547">Nucleotide-binding</keyword>
<keyword evidence="2" id="KW-1185">Reference proteome</keyword>
<accession>A0AAJ4W5Y9</accession>
<comment type="caution">
    <text evidence="1">The sequence shown here is derived from an EMBL/GenBank/DDBJ whole genome shotgun (WGS) entry which is preliminary data.</text>
</comment>
<evidence type="ECO:0000313" key="2">
    <source>
        <dbReference type="Proteomes" id="UP000183496"/>
    </source>
</evidence>
<gene>
    <name evidence="1" type="ORF">SAMN04488089_11456</name>
</gene>
<dbReference type="EMBL" id="FOFY01000014">
    <property type="protein sequence ID" value="SER37225.1"/>
    <property type="molecule type" value="Genomic_DNA"/>
</dbReference>
<sequence length="49" mass="5620">MLKVNIKEKSYGNHLVLKDIQFTTDKPGIYGVMGKMERERPHCLNACLV</sequence>
<organism evidence="1 2">
    <name type="scientific">Myroides profundi</name>
    <dbReference type="NCBI Taxonomy" id="480520"/>
    <lineage>
        <taxon>Bacteria</taxon>
        <taxon>Pseudomonadati</taxon>
        <taxon>Bacteroidota</taxon>
        <taxon>Flavobacteriia</taxon>
        <taxon>Flavobacteriales</taxon>
        <taxon>Flavobacteriaceae</taxon>
        <taxon>Myroides</taxon>
    </lineage>
</organism>
<dbReference type="AlphaFoldDB" id="A0AAJ4W5Y9"/>
<dbReference type="Proteomes" id="UP000183496">
    <property type="component" value="Unassembled WGS sequence"/>
</dbReference>
<reference evidence="1 2" key="1">
    <citation type="submission" date="2016-10" db="EMBL/GenBank/DDBJ databases">
        <authorList>
            <person name="Varghese N."/>
            <person name="Submissions S."/>
        </authorList>
    </citation>
    <scope>NUCLEOTIDE SEQUENCE [LARGE SCALE GENOMIC DNA]</scope>
    <source>
        <strain evidence="2">DSM 19823 / KCTC 23066 / CCTCC M 208030 / D25</strain>
    </source>
</reference>
<dbReference type="GO" id="GO:0005524">
    <property type="term" value="F:ATP binding"/>
    <property type="evidence" value="ECO:0007669"/>
    <property type="project" value="UniProtKB-KW"/>
</dbReference>
<protein>
    <submittedName>
        <fullName evidence="1">ABC-2 type transport system ATP-binding protein</fullName>
    </submittedName>
</protein>
<name>A0AAJ4W5Y9_MYRPR</name>
<proteinExistence type="predicted"/>
<evidence type="ECO:0000313" key="1">
    <source>
        <dbReference type="EMBL" id="SER37225.1"/>
    </source>
</evidence>